<dbReference type="EMBL" id="JAINUL010000001">
    <property type="protein sequence ID" value="MCC0100172.1"/>
    <property type="molecule type" value="Genomic_DNA"/>
</dbReference>
<gene>
    <name evidence="5" type="ORF">K7B10_36400</name>
</gene>
<keyword evidence="2" id="KW-0479">Metal-binding</keyword>
<dbReference type="Proteomes" id="UP001520654">
    <property type="component" value="Unassembled WGS sequence"/>
</dbReference>
<name>A0ABS8EGN1_9ACTN</name>
<dbReference type="PANTHER" id="PTHR13096">
    <property type="entry name" value="MINA53 MYC INDUCED NUCLEAR ANTIGEN"/>
    <property type="match status" value="1"/>
</dbReference>
<keyword evidence="3" id="KW-0408">Iron</keyword>
<evidence type="ECO:0000313" key="6">
    <source>
        <dbReference type="Proteomes" id="UP001520654"/>
    </source>
</evidence>
<dbReference type="RefSeq" id="WP_229343474.1">
    <property type="nucleotide sequence ID" value="NZ_JAINUL010000001.1"/>
</dbReference>
<comment type="caution">
    <text evidence="5">The sequence shown here is derived from an EMBL/GenBank/DDBJ whole genome shotgun (WGS) entry which is preliminary data.</text>
</comment>
<feature type="domain" description="JmjC" evidence="4">
    <location>
        <begin position="99"/>
        <end position="243"/>
    </location>
</feature>
<organism evidence="5 6">
    <name type="scientific">Streptomyces flavotricini</name>
    <dbReference type="NCBI Taxonomy" id="66888"/>
    <lineage>
        <taxon>Bacteria</taxon>
        <taxon>Bacillati</taxon>
        <taxon>Actinomycetota</taxon>
        <taxon>Actinomycetes</taxon>
        <taxon>Kitasatosporales</taxon>
        <taxon>Streptomycetaceae</taxon>
        <taxon>Streptomyces</taxon>
    </lineage>
</organism>
<sequence>MDLRFVQDLAQALHRPDQRTLGSHFTRAELPGWGDRLLTPTGLLDLLTYRTFSRPGQVLCLSKGVFLPPRDYMVARTTRGDEHEMIDTYRLGALLKEGCQIVVGGLEKIDPRFDLACRALQWLTGAKVYATAFLATGDAGGFNLHVDTSDSVILQLAGTKSWEVRGETLKAPLNEVRRTATPSEEVLWRGTLAAGDLMCVPRGYWHTATRTDQAPGGYSLHVTFGIVERTGMDWLRALTERANHVEPFRHDVSEDTDPRDLVRLLTALAEQYPPAAFARAQPMFLDRGGLGLRENQRVITRGVFGPATGVACLTEFRPRLTAAGDTVTVASAGRTLTFPAQARPALDALLSGLPVQVAGLAARTGLDVAAYARTLLDAGLCVEVTDALASAYSALS</sequence>
<protein>
    <submittedName>
        <fullName evidence="5">Cupin domain-containing protein</fullName>
    </submittedName>
</protein>
<accession>A0ABS8EGN1</accession>
<evidence type="ECO:0000256" key="2">
    <source>
        <dbReference type="ARBA" id="ARBA00022723"/>
    </source>
</evidence>
<dbReference type="Pfam" id="PF08007">
    <property type="entry name" value="JmjC_2"/>
    <property type="match status" value="1"/>
</dbReference>
<dbReference type="InterPro" id="IPR039994">
    <property type="entry name" value="NO66-like"/>
</dbReference>
<dbReference type="PANTHER" id="PTHR13096:SF8">
    <property type="entry name" value="RIBOSOMAL OXYGENASE 1"/>
    <property type="match status" value="1"/>
</dbReference>
<proteinExistence type="predicted"/>
<reference evidence="5 6" key="1">
    <citation type="submission" date="2021-08" db="EMBL/GenBank/DDBJ databases">
        <title>Genomic Architecture of Streptomyces flavotricini NGL1 and Streptomyces erythrochromogenes HMS4 With Differential Plant Beneficial attributes and laccase production capabilities.</title>
        <authorList>
            <person name="Salwan R."/>
            <person name="Kaur R."/>
            <person name="Sharma V."/>
        </authorList>
    </citation>
    <scope>NUCLEOTIDE SEQUENCE [LARGE SCALE GENOMIC DNA]</scope>
    <source>
        <strain evidence="5 6">NGL1</strain>
    </source>
</reference>
<comment type="cofactor">
    <cofactor evidence="1">
        <name>Fe(2+)</name>
        <dbReference type="ChEBI" id="CHEBI:29033"/>
    </cofactor>
</comment>
<evidence type="ECO:0000259" key="4">
    <source>
        <dbReference type="PROSITE" id="PS51184"/>
    </source>
</evidence>
<evidence type="ECO:0000256" key="1">
    <source>
        <dbReference type="ARBA" id="ARBA00001954"/>
    </source>
</evidence>
<keyword evidence="6" id="KW-1185">Reference proteome</keyword>
<evidence type="ECO:0000256" key="3">
    <source>
        <dbReference type="ARBA" id="ARBA00023004"/>
    </source>
</evidence>
<evidence type="ECO:0000313" key="5">
    <source>
        <dbReference type="EMBL" id="MCC0100172.1"/>
    </source>
</evidence>
<dbReference type="PROSITE" id="PS51184">
    <property type="entry name" value="JMJC"/>
    <property type="match status" value="1"/>
</dbReference>
<dbReference type="Gene3D" id="2.60.120.650">
    <property type="entry name" value="Cupin"/>
    <property type="match status" value="1"/>
</dbReference>
<dbReference type="InterPro" id="IPR003347">
    <property type="entry name" value="JmjC_dom"/>
</dbReference>
<dbReference type="SUPFAM" id="SSF51197">
    <property type="entry name" value="Clavaminate synthase-like"/>
    <property type="match status" value="1"/>
</dbReference>